<name>D1C7K1_SPHTD</name>
<sequence>MYQRDYLLRLIAQMTEVLAVVLRLRRRGEPEQAQALIDQTMGRLVGLHLADADSLDAEQIASLLRVVKADHPGPPTVAEQLTVIATLLHESADLRTTDWAFEREYARRVKALMLYLIVLHDEEPDSAQAIEGVDTVLRALDGYELPGRVRDELWQHFARRGQYARAEDWLFTLVDDPEAPDDILERGMVFYMRLCELSDADLEAGNLPRDEVDTGLAELRAIAARAMPGKGEAEGGDA</sequence>
<dbReference type="RefSeq" id="WP_012870881.1">
    <property type="nucleotide sequence ID" value="NC_013523.1"/>
</dbReference>
<dbReference type="AlphaFoldDB" id="D1C7K1"/>
<dbReference type="STRING" id="479434.Sthe_0395"/>
<reference evidence="2" key="1">
    <citation type="submission" date="2009-11" db="EMBL/GenBank/DDBJ databases">
        <title>The complete chromosome 1 of Sphaerobacter thermophilus DSM 20745.</title>
        <authorList>
            <person name="Lucas S."/>
            <person name="Copeland A."/>
            <person name="Lapidus A."/>
            <person name="Glavina del Rio T."/>
            <person name="Dalin E."/>
            <person name="Tice H."/>
            <person name="Bruce D."/>
            <person name="Goodwin L."/>
            <person name="Pitluck S."/>
            <person name="Kyrpides N."/>
            <person name="Mavromatis K."/>
            <person name="Ivanova N."/>
            <person name="Mikhailova N."/>
            <person name="LaButti K.M."/>
            <person name="Clum A."/>
            <person name="Sun H.I."/>
            <person name="Brettin T."/>
            <person name="Detter J.C."/>
            <person name="Han C."/>
            <person name="Larimer F."/>
            <person name="Land M."/>
            <person name="Hauser L."/>
            <person name="Markowitz V."/>
            <person name="Cheng J.F."/>
            <person name="Hugenholtz P."/>
            <person name="Woyke T."/>
            <person name="Wu D."/>
            <person name="Steenblock K."/>
            <person name="Schneider S."/>
            <person name="Pukall R."/>
            <person name="Goeker M."/>
            <person name="Klenk H.P."/>
            <person name="Eisen J.A."/>
        </authorList>
    </citation>
    <scope>NUCLEOTIDE SEQUENCE [LARGE SCALE GENOMIC DNA]</scope>
    <source>
        <strain evidence="2">ATCC 49802 / DSM 20745 / S 6022</strain>
    </source>
</reference>
<reference evidence="1 2" key="2">
    <citation type="journal article" date="2010" name="Stand. Genomic Sci.">
        <title>Complete genome sequence of Desulfohalobium retbaense type strain (HR(100)).</title>
        <authorList>
            <person name="Spring S."/>
            <person name="Nolan M."/>
            <person name="Lapidus A."/>
            <person name="Glavina Del Rio T."/>
            <person name="Copeland A."/>
            <person name="Tice H."/>
            <person name="Cheng J.F."/>
            <person name="Lucas S."/>
            <person name="Land M."/>
            <person name="Chen F."/>
            <person name="Bruce D."/>
            <person name="Goodwin L."/>
            <person name="Pitluck S."/>
            <person name="Ivanova N."/>
            <person name="Mavromatis K."/>
            <person name="Mikhailova N."/>
            <person name="Pati A."/>
            <person name="Chen A."/>
            <person name="Palaniappan K."/>
            <person name="Hauser L."/>
            <person name="Chang Y.J."/>
            <person name="Jeffries C.D."/>
            <person name="Munk C."/>
            <person name="Kiss H."/>
            <person name="Chain P."/>
            <person name="Han C."/>
            <person name="Brettin T."/>
            <person name="Detter J.C."/>
            <person name="Schuler E."/>
            <person name="Goker M."/>
            <person name="Rohde M."/>
            <person name="Bristow J."/>
            <person name="Eisen J.A."/>
            <person name="Markowitz V."/>
            <person name="Hugenholtz P."/>
            <person name="Kyrpides N.C."/>
            <person name="Klenk H.P."/>
        </authorList>
    </citation>
    <scope>NUCLEOTIDE SEQUENCE [LARGE SCALE GENOMIC DNA]</scope>
    <source>
        <strain evidence="2">ATCC 49802 / DSM 20745 / S 6022</strain>
    </source>
</reference>
<keyword evidence="2" id="KW-1185">Reference proteome</keyword>
<dbReference type="EMBL" id="CP001823">
    <property type="protein sequence ID" value="ACZ37834.1"/>
    <property type="molecule type" value="Genomic_DNA"/>
</dbReference>
<dbReference type="HOGENOM" id="CLU_089482_0_0_0"/>
<evidence type="ECO:0000313" key="1">
    <source>
        <dbReference type="EMBL" id="ACZ37834.1"/>
    </source>
</evidence>
<gene>
    <name evidence="1" type="ordered locus">Sthe_0395</name>
</gene>
<organism evidence="1 2">
    <name type="scientific">Sphaerobacter thermophilus (strain ATCC 49802 / DSM 20745 / KCCM 41009 / NCIMB 13125 / S 6022)</name>
    <dbReference type="NCBI Taxonomy" id="479434"/>
    <lineage>
        <taxon>Bacteria</taxon>
        <taxon>Pseudomonadati</taxon>
        <taxon>Thermomicrobiota</taxon>
        <taxon>Thermomicrobia</taxon>
        <taxon>Sphaerobacterales</taxon>
        <taxon>Sphaerobacterineae</taxon>
        <taxon>Sphaerobacteraceae</taxon>
        <taxon>Sphaerobacter</taxon>
    </lineage>
</organism>
<dbReference type="InterPro" id="IPR045507">
    <property type="entry name" value="DUF6483"/>
</dbReference>
<proteinExistence type="predicted"/>
<dbReference type="Pfam" id="PF20092">
    <property type="entry name" value="DUF6483"/>
    <property type="match status" value="1"/>
</dbReference>
<protein>
    <submittedName>
        <fullName evidence="1">Uncharacterized protein</fullName>
    </submittedName>
</protein>
<dbReference type="Proteomes" id="UP000002027">
    <property type="component" value="Chromosome 1"/>
</dbReference>
<dbReference type="eggNOG" id="ENOG50333BQ">
    <property type="taxonomic scope" value="Bacteria"/>
</dbReference>
<dbReference type="OrthoDB" id="157116at2"/>
<evidence type="ECO:0000313" key="2">
    <source>
        <dbReference type="Proteomes" id="UP000002027"/>
    </source>
</evidence>
<dbReference type="InParanoid" id="D1C7K1"/>
<accession>D1C7K1</accession>
<dbReference type="KEGG" id="sti:Sthe_0395"/>